<evidence type="ECO:0000313" key="1">
    <source>
        <dbReference type="EMBL" id="KAI0056929.1"/>
    </source>
</evidence>
<sequence>MTDAARVIRPYAVLFACSTILTIIWTWLLVRDSTPIAERREKQYSYEGADFPYALPFDLGSPVDMAVEESVHYSFAGEGTTDEWYHHSPRPYGGIRLGPMNRTFHISMFHQIHCLRLFRETLTRRGGRKIGWGHAQHCIHVLREEILCNPDLTLEPGDFKTRAFTFERQGATHTCRNWNAIYDYVDKDWTEWNQYILENNVSVRPFADF</sequence>
<evidence type="ECO:0000313" key="2">
    <source>
        <dbReference type="Proteomes" id="UP000814140"/>
    </source>
</evidence>
<accession>A0ACB8SK71</accession>
<protein>
    <submittedName>
        <fullName evidence="1">Uncharacterized protein</fullName>
    </submittedName>
</protein>
<proteinExistence type="predicted"/>
<gene>
    <name evidence="1" type="ORF">BV25DRAFT_1995274</name>
</gene>
<dbReference type="EMBL" id="MU277255">
    <property type="protein sequence ID" value="KAI0056929.1"/>
    <property type="molecule type" value="Genomic_DNA"/>
</dbReference>
<dbReference type="Proteomes" id="UP000814140">
    <property type="component" value="Unassembled WGS sequence"/>
</dbReference>
<organism evidence="1 2">
    <name type="scientific">Artomyces pyxidatus</name>
    <dbReference type="NCBI Taxonomy" id="48021"/>
    <lineage>
        <taxon>Eukaryota</taxon>
        <taxon>Fungi</taxon>
        <taxon>Dikarya</taxon>
        <taxon>Basidiomycota</taxon>
        <taxon>Agaricomycotina</taxon>
        <taxon>Agaricomycetes</taxon>
        <taxon>Russulales</taxon>
        <taxon>Auriscalpiaceae</taxon>
        <taxon>Artomyces</taxon>
    </lineage>
</organism>
<reference evidence="1" key="2">
    <citation type="journal article" date="2022" name="New Phytol.">
        <title>Evolutionary transition to the ectomycorrhizal habit in the genomes of a hyperdiverse lineage of mushroom-forming fungi.</title>
        <authorList>
            <person name="Looney B."/>
            <person name="Miyauchi S."/>
            <person name="Morin E."/>
            <person name="Drula E."/>
            <person name="Courty P.E."/>
            <person name="Kohler A."/>
            <person name="Kuo A."/>
            <person name="LaButti K."/>
            <person name="Pangilinan J."/>
            <person name="Lipzen A."/>
            <person name="Riley R."/>
            <person name="Andreopoulos W."/>
            <person name="He G."/>
            <person name="Johnson J."/>
            <person name="Nolan M."/>
            <person name="Tritt A."/>
            <person name="Barry K.W."/>
            <person name="Grigoriev I.V."/>
            <person name="Nagy L.G."/>
            <person name="Hibbett D."/>
            <person name="Henrissat B."/>
            <person name="Matheny P.B."/>
            <person name="Labbe J."/>
            <person name="Martin F.M."/>
        </authorList>
    </citation>
    <scope>NUCLEOTIDE SEQUENCE</scope>
    <source>
        <strain evidence="1">HHB10654</strain>
    </source>
</reference>
<comment type="caution">
    <text evidence="1">The sequence shown here is derived from an EMBL/GenBank/DDBJ whole genome shotgun (WGS) entry which is preliminary data.</text>
</comment>
<name>A0ACB8SK71_9AGAM</name>
<reference evidence="1" key="1">
    <citation type="submission" date="2021-03" db="EMBL/GenBank/DDBJ databases">
        <authorList>
            <consortium name="DOE Joint Genome Institute"/>
            <person name="Ahrendt S."/>
            <person name="Looney B.P."/>
            <person name="Miyauchi S."/>
            <person name="Morin E."/>
            <person name="Drula E."/>
            <person name="Courty P.E."/>
            <person name="Chicoki N."/>
            <person name="Fauchery L."/>
            <person name="Kohler A."/>
            <person name="Kuo A."/>
            <person name="Labutti K."/>
            <person name="Pangilinan J."/>
            <person name="Lipzen A."/>
            <person name="Riley R."/>
            <person name="Andreopoulos W."/>
            <person name="He G."/>
            <person name="Johnson J."/>
            <person name="Barry K.W."/>
            <person name="Grigoriev I.V."/>
            <person name="Nagy L."/>
            <person name="Hibbett D."/>
            <person name="Henrissat B."/>
            <person name="Matheny P.B."/>
            <person name="Labbe J."/>
            <person name="Martin F."/>
        </authorList>
    </citation>
    <scope>NUCLEOTIDE SEQUENCE</scope>
    <source>
        <strain evidence="1">HHB10654</strain>
    </source>
</reference>
<keyword evidence="2" id="KW-1185">Reference proteome</keyword>